<dbReference type="Pfam" id="PF14281">
    <property type="entry name" value="PDDEXK_4"/>
    <property type="match status" value="1"/>
</dbReference>
<reference evidence="1" key="1">
    <citation type="journal article" date="2020" name="J. ISSAAS">
        <title>Lactobacilli and other gastrointestinal microbiota of Peromyscus leucopus, reservoir host for agents of Lyme disease and other zoonoses in North America.</title>
        <authorList>
            <person name="Milovic A."/>
            <person name="Bassam K."/>
            <person name="Shao H."/>
            <person name="Chatzistamou I."/>
            <person name="Tufts D.M."/>
            <person name="Diuk-Wasser M."/>
            <person name="Barbour A.G."/>
        </authorList>
    </citation>
    <scope>NUCLEOTIDE SEQUENCE</scope>
    <source>
        <strain evidence="1">LL4</strain>
    </source>
</reference>
<protein>
    <recommendedName>
        <fullName evidence="2">PD-(D/E)XK nuclease superfamily protein</fullName>
    </recommendedName>
</protein>
<dbReference type="InterPro" id="IPR029470">
    <property type="entry name" value="PDDEXK_4"/>
</dbReference>
<organism evidence="1">
    <name type="scientific">uncultured Helicobacter sp</name>
    <dbReference type="NCBI Taxonomy" id="175537"/>
    <lineage>
        <taxon>Bacteria</taxon>
        <taxon>Pseudomonadati</taxon>
        <taxon>Campylobacterota</taxon>
        <taxon>Epsilonproteobacteria</taxon>
        <taxon>Campylobacterales</taxon>
        <taxon>Helicobacteraceae</taxon>
        <taxon>Helicobacter</taxon>
        <taxon>environmental samples</taxon>
    </lineage>
</organism>
<gene>
    <name evidence="1" type="ORF">Helico5904_1590</name>
</gene>
<dbReference type="AlphaFoldDB" id="A0A650EL22"/>
<name>A0A650EL22_9HELI</name>
<sequence>MEEVREEKYNDFFIGIEDFMRQAEIHKRRGNNDFNPYLEMWSARNEVKLHSALLCGFLDPHNNHYQGDVFLESFLEILDSDLKKWFGETAHADVCSEYNHIDIYITNGQRHIIVENKIWAGDQETQIQRYIETIAQDDNGENVSYEDIAVLYLAPQPNKNNKRMPSQDSLGEWKIQGDYLERDGDKVRFHAISYNKEILEWIDLAKQKVGCITNLNAALAFYKDVVQIITNTKENTMSLAKFLTKDTNKMAEKMEIVLDILENKEDILRSYCDAIMEKYKDQIGQKGFEIIKSNEWREKWNNEKVWWEYPYVIKPKDCGKYYFAFCIEYTKKNENNGYGARLFGKDSESLKSTQYEKIEAYLDIELGWWWYKRDSESMEGAESALEAFLNDAKVKELNDKLKSYKAE</sequence>
<evidence type="ECO:0008006" key="2">
    <source>
        <dbReference type="Google" id="ProtNLM"/>
    </source>
</evidence>
<evidence type="ECO:0000313" key="1">
    <source>
        <dbReference type="EMBL" id="QGT50487.1"/>
    </source>
</evidence>
<dbReference type="EMBL" id="MN577569">
    <property type="protein sequence ID" value="QGT50487.1"/>
    <property type="molecule type" value="Genomic_DNA"/>
</dbReference>
<accession>A0A650EL22</accession>
<proteinExistence type="predicted"/>